<keyword evidence="3" id="KW-1185">Reference proteome</keyword>
<gene>
    <name evidence="2" type="ORF">ATJ88_1889</name>
</gene>
<evidence type="ECO:0000256" key="1">
    <source>
        <dbReference type="SAM" id="MobiDB-lite"/>
    </source>
</evidence>
<comment type="caution">
    <text evidence="2">The sequence shown here is derived from an EMBL/GenBank/DDBJ whole genome shotgun (WGS) entry which is preliminary data.</text>
</comment>
<proteinExistence type="predicted"/>
<evidence type="ECO:0000313" key="2">
    <source>
        <dbReference type="EMBL" id="PFG43205.1"/>
    </source>
</evidence>
<organism evidence="2 3">
    <name type="scientific">Isoptericola jiangsuensis</name>
    <dbReference type="NCBI Taxonomy" id="548579"/>
    <lineage>
        <taxon>Bacteria</taxon>
        <taxon>Bacillati</taxon>
        <taxon>Actinomycetota</taxon>
        <taxon>Actinomycetes</taxon>
        <taxon>Micrococcales</taxon>
        <taxon>Promicromonosporaceae</taxon>
        <taxon>Isoptericola</taxon>
    </lineage>
</organism>
<dbReference type="Proteomes" id="UP000224130">
    <property type="component" value="Unassembled WGS sequence"/>
</dbReference>
<feature type="region of interest" description="Disordered" evidence="1">
    <location>
        <begin position="1"/>
        <end position="23"/>
    </location>
</feature>
<dbReference type="OrthoDB" id="5149906at2"/>
<sequence>MSDAAHPAPRWDPGARYRTSTLRPAEPGHLAGRLVRGPAVRTAVFDRPVWRADLGHGGVATAVGSVVAAYRRGVVDTSGLVRAVGRALGRTDR</sequence>
<dbReference type="EMBL" id="PDJJ01000001">
    <property type="protein sequence ID" value="PFG43205.1"/>
    <property type="molecule type" value="Genomic_DNA"/>
</dbReference>
<reference evidence="2 3" key="1">
    <citation type="submission" date="2017-10" db="EMBL/GenBank/DDBJ databases">
        <title>Sequencing the genomes of 1000 actinobacteria strains.</title>
        <authorList>
            <person name="Klenk H.-P."/>
        </authorList>
    </citation>
    <scope>NUCLEOTIDE SEQUENCE [LARGE SCALE GENOMIC DNA]</scope>
    <source>
        <strain evidence="2 3">DSM 21863</strain>
    </source>
</reference>
<dbReference type="RefSeq" id="WP_098463605.1">
    <property type="nucleotide sequence ID" value="NZ_PDJJ01000001.1"/>
</dbReference>
<accession>A0A2A9EYB1</accession>
<protein>
    <submittedName>
        <fullName evidence="2">Uncharacterized protein</fullName>
    </submittedName>
</protein>
<dbReference type="AlphaFoldDB" id="A0A2A9EYB1"/>
<name>A0A2A9EYB1_9MICO</name>
<evidence type="ECO:0000313" key="3">
    <source>
        <dbReference type="Proteomes" id="UP000224130"/>
    </source>
</evidence>